<evidence type="ECO:0000259" key="12">
    <source>
        <dbReference type="PROSITE" id="PS50873"/>
    </source>
</evidence>
<accession>A0A9W7MUM3</accession>
<keyword evidence="11" id="KW-1015">Disulfide bond</keyword>
<evidence type="ECO:0000256" key="9">
    <source>
        <dbReference type="PIRSR" id="PIRSR600823-2"/>
    </source>
</evidence>
<dbReference type="PROSITE" id="PS50873">
    <property type="entry name" value="PEROXIDASE_4"/>
    <property type="match status" value="1"/>
</dbReference>
<feature type="domain" description="Plant heme peroxidase family profile" evidence="12">
    <location>
        <begin position="1"/>
        <end position="105"/>
    </location>
</feature>
<sequence length="105" mass="11559">MLGRPYYNVYLGRKDSRLSSASSIEGKLPKPTMGMSQINLFASSGFTVQEMMALSGAHTIGFSHCKDFSSNVGNDTHYNPRFAQALKQVCADYPKNPTLSVLHLK</sequence>
<keyword evidence="10" id="KW-0106">Calcium</keyword>
<feature type="binding site" evidence="9">
    <location>
        <position position="29"/>
    </location>
    <ligand>
        <name>substrate</name>
    </ligand>
</feature>
<reference evidence="13" key="1">
    <citation type="submission" date="2023-05" db="EMBL/GenBank/DDBJ databases">
        <title>Genome and transcriptome analyses reveal genes involved in the formation of fine ridges on petal epidermal cells in Hibiscus trionum.</title>
        <authorList>
            <person name="Koshimizu S."/>
            <person name="Masuda S."/>
            <person name="Ishii T."/>
            <person name="Shirasu K."/>
            <person name="Hoshino A."/>
            <person name="Arita M."/>
        </authorList>
    </citation>
    <scope>NUCLEOTIDE SEQUENCE</scope>
    <source>
        <strain evidence="13">Hamamatsu line</strain>
    </source>
</reference>
<dbReference type="OrthoDB" id="1795799at2759"/>
<keyword evidence="14" id="KW-1185">Reference proteome</keyword>
<keyword evidence="7" id="KW-0560">Oxidoreductase</keyword>
<evidence type="ECO:0000256" key="8">
    <source>
        <dbReference type="ARBA" id="ARBA00023004"/>
    </source>
</evidence>
<dbReference type="InterPro" id="IPR010255">
    <property type="entry name" value="Haem_peroxidase_sf"/>
</dbReference>
<dbReference type="Pfam" id="PF00141">
    <property type="entry name" value="peroxidase"/>
    <property type="match status" value="1"/>
</dbReference>
<dbReference type="PANTHER" id="PTHR31517">
    <property type="match status" value="1"/>
</dbReference>
<evidence type="ECO:0000256" key="7">
    <source>
        <dbReference type="ARBA" id="ARBA00023002"/>
    </source>
</evidence>
<evidence type="ECO:0000256" key="5">
    <source>
        <dbReference type="ARBA" id="ARBA00022617"/>
    </source>
</evidence>
<evidence type="ECO:0000256" key="1">
    <source>
        <dbReference type="ARBA" id="ARBA00000189"/>
    </source>
</evidence>
<proteinExistence type="inferred from homology"/>
<dbReference type="InterPro" id="IPR000823">
    <property type="entry name" value="Peroxidase_pln"/>
</dbReference>
<protein>
    <recommendedName>
        <fullName evidence="3">peroxidase</fullName>
        <ecNumber evidence="3">1.11.1.7</ecNumber>
    </recommendedName>
</protein>
<dbReference type="PRINTS" id="PR00458">
    <property type="entry name" value="PEROXIDASE"/>
</dbReference>
<dbReference type="Proteomes" id="UP001165190">
    <property type="component" value="Unassembled WGS sequence"/>
</dbReference>
<evidence type="ECO:0000313" key="13">
    <source>
        <dbReference type="EMBL" id="GMJ09926.1"/>
    </source>
</evidence>
<dbReference type="GO" id="GO:0140825">
    <property type="term" value="F:lactoperoxidase activity"/>
    <property type="evidence" value="ECO:0007669"/>
    <property type="project" value="UniProtKB-EC"/>
</dbReference>
<dbReference type="EMBL" id="BSYR01000056">
    <property type="protein sequence ID" value="GMJ09926.1"/>
    <property type="molecule type" value="Genomic_DNA"/>
</dbReference>
<comment type="catalytic activity">
    <reaction evidence="1">
        <text>2 a phenolic donor + H2O2 = 2 a phenolic radical donor + 2 H2O</text>
        <dbReference type="Rhea" id="RHEA:56136"/>
        <dbReference type="ChEBI" id="CHEBI:15377"/>
        <dbReference type="ChEBI" id="CHEBI:16240"/>
        <dbReference type="ChEBI" id="CHEBI:139520"/>
        <dbReference type="ChEBI" id="CHEBI:139521"/>
        <dbReference type="EC" id="1.11.1.7"/>
    </reaction>
</comment>
<evidence type="ECO:0000256" key="4">
    <source>
        <dbReference type="ARBA" id="ARBA00022559"/>
    </source>
</evidence>
<comment type="cofactor">
    <cofactor evidence="10">
        <name>heme b</name>
        <dbReference type="ChEBI" id="CHEBI:60344"/>
    </cofactor>
    <text evidence="10">Binds 1 heme b (iron(II)-protoporphyrin IX) group per subunit.</text>
</comment>
<dbReference type="Gene3D" id="1.10.420.10">
    <property type="entry name" value="Peroxidase, domain 2"/>
    <property type="match status" value="1"/>
</dbReference>
<dbReference type="InterPro" id="IPR002016">
    <property type="entry name" value="Haem_peroxidase"/>
</dbReference>
<evidence type="ECO:0000256" key="10">
    <source>
        <dbReference type="PIRSR" id="PIRSR600823-3"/>
    </source>
</evidence>
<keyword evidence="4" id="KW-0575">Peroxidase</keyword>
<evidence type="ECO:0000256" key="3">
    <source>
        <dbReference type="ARBA" id="ARBA00012313"/>
    </source>
</evidence>
<keyword evidence="5" id="KW-0349">Heme</keyword>
<feature type="binding site" description="axial binding residue" evidence="10">
    <location>
        <position position="58"/>
    </location>
    <ligand>
        <name>heme b</name>
        <dbReference type="ChEBI" id="CHEBI:60344"/>
    </ligand>
    <ligandPart>
        <name>Fe</name>
        <dbReference type="ChEBI" id="CHEBI:18248"/>
    </ligandPart>
</feature>
<dbReference type="PANTHER" id="PTHR31517:SF11">
    <property type="entry name" value="PEROXIDASE 31"/>
    <property type="match status" value="1"/>
</dbReference>
<organism evidence="13 14">
    <name type="scientific">Hibiscus trionum</name>
    <name type="common">Flower of an hour</name>
    <dbReference type="NCBI Taxonomy" id="183268"/>
    <lineage>
        <taxon>Eukaryota</taxon>
        <taxon>Viridiplantae</taxon>
        <taxon>Streptophyta</taxon>
        <taxon>Embryophyta</taxon>
        <taxon>Tracheophyta</taxon>
        <taxon>Spermatophyta</taxon>
        <taxon>Magnoliopsida</taxon>
        <taxon>eudicotyledons</taxon>
        <taxon>Gunneridae</taxon>
        <taxon>Pentapetalae</taxon>
        <taxon>rosids</taxon>
        <taxon>malvids</taxon>
        <taxon>Malvales</taxon>
        <taxon>Malvaceae</taxon>
        <taxon>Malvoideae</taxon>
        <taxon>Hibiscus</taxon>
    </lineage>
</organism>
<gene>
    <name evidence="13" type="ORF">HRI_004661800</name>
</gene>
<dbReference type="PROSITE" id="PS00435">
    <property type="entry name" value="PEROXIDASE_1"/>
    <property type="match status" value="1"/>
</dbReference>
<dbReference type="GO" id="GO:0006979">
    <property type="term" value="P:response to oxidative stress"/>
    <property type="evidence" value="ECO:0007669"/>
    <property type="project" value="InterPro"/>
</dbReference>
<feature type="binding site" evidence="10">
    <location>
        <position position="59"/>
    </location>
    <ligand>
        <name>Ca(2+)</name>
        <dbReference type="ChEBI" id="CHEBI:29108"/>
        <label>2</label>
    </ligand>
</feature>
<dbReference type="EC" id="1.11.1.7" evidence="3"/>
<name>A0A9W7MUM3_HIBTR</name>
<dbReference type="AlphaFoldDB" id="A0A9W7MUM3"/>
<dbReference type="PRINTS" id="PR00461">
    <property type="entry name" value="PLPEROXIDASE"/>
</dbReference>
<evidence type="ECO:0000313" key="14">
    <source>
        <dbReference type="Proteomes" id="UP001165190"/>
    </source>
</evidence>
<keyword evidence="8 10" id="KW-0408">Iron</keyword>
<dbReference type="InterPro" id="IPR019793">
    <property type="entry name" value="Peroxidases_heam-ligand_BS"/>
</dbReference>
<comment type="similarity">
    <text evidence="2">Belongs to the peroxidase family. Ascorbate peroxidase subfamily.</text>
</comment>
<feature type="disulfide bond" evidence="11">
    <location>
        <begin position="65"/>
        <end position="90"/>
    </location>
</feature>
<evidence type="ECO:0000256" key="2">
    <source>
        <dbReference type="ARBA" id="ARBA00006873"/>
    </source>
</evidence>
<comment type="cofactor">
    <cofactor evidence="10">
        <name>Ca(2+)</name>
        <dbReference type="ChEBI" id="CHEBI:29108"/>
    </cofactor>
    <text evidence="10">Binds 2 calcium ions per subunit.</text>
</comment>
<keyword evidence="6 10" id="KW-0479">Metal-binding</keyword>
<dbReference type="SUPFAM" id="SSF48113">
    <property type="entry name" value="Heme-dependent peroxidases"/>
    <property type="match status" value="1"/>
</dbReference>
<dbReference type="GO" id="GO:0020037">
    <property type="term" value="F:heme binding"/>
    <property type="evidence" value="ECO:0007669"/>
    <property type="project" value="InterPro"/>
</dbReference>
<evidence type="ECO:0000256" key="11">
    <source>
        <dbReference type="PIRSR" id="PIRSR600823-5"/>
    </source>
</evidence>
<dbReference type="GO" id="GO:0046872">
    <property type="term" value="F:metal ion binding"/>
    <property type="evidence" value="ECO:0007669"/>
    <property type="project" value="UniProtKB-KW"/>
</dbReference>
<evidence type="ECO:0000256" key="6">
    <source>
        <dbReference type="ARBA" id="ARBA00022723"/>
    </source>
</evidence>
<comment type="caution">
    <text evidence="13">The sequence shown here is derived from an EMBL/GenBank/DDBJ whole genome shotgun (WGS) entry which is preliminary data.</text>
</comment>
<dbReference type="Gene3D" id="1.10.520.10">
    <property type="match status" value="1"/>
</dbReference>